<evidence type="ECO:0000256" key="1">
    <source>
        <dbReference type="ARBA" id="ARBA00007039"/>
    </source>
</evidence>
<evidence type="ECO:0000256" key="6">
    <source>
        <dbReference type="RuleBase" id="RU003567"/>
    </source>
</evidence>
<name>A0A1M4UQY9_9BACT</name>
<keyword evidence="2" id="KW-0963">Cytoplasm</keyword>
<dbReference type="RefSeq" id="WP_073059242.1">
    <property type="nucleotide sequence ID" value="NZ_FQUS01000002.1"/>
</dbReference>
<reference evidence="7 8" key="1">
    <citation type="submission" date="2016-11" db="EMBL/GenBank/DDBJ databases">
        <authorList>
            <person name="Jaros S."/>
            <person name="Januszkiewicz K."/>
            <person name="Wedrychowicz H."/>
        </authorList>
    </citation>
    <scope>NUCLEOTIDE SEQUENCE [LARGE SCALE GENOMIC DNA]</scope>
    <source>
        <strain evidence="7 8">DSM 21986</strain>
    </source>
</reference>
<dbReference type="Pfam" id="PF00574">
    <property type="entry name" value="CLP_protease"/>
    <property type="match status" value="1"/>
</dbReference>
<dbReference type="InterPro" id="IPR023562">
    <property type="entry name" value="ClpP/TepA"/>
</dbReference>
<dbReference type="PANTHER" id="PTHR10381:SF70">
    <property type="entry name" value="ATP-DEPENDENT CLP PROTEASE PROTEOLYTIC SUBUNIT"/>
    <property type="match status" value="1"/>
</dbReference>
<evidence type="ECO:0000256" key="3">
    <source>
        <dbReference type="ARBA" id="ARBA00022670"/>
    </source>
</evidence>
<dbReference type="Gene3D" id="3.90.226.10">
    <property type="entry name" value="2-enoyl-CoA Hydratase, Chain A, domain 1"/>
    <property type="match status" value="1"/>
</dbReference>
<dbReference type="Proteomes" id="UP000184041">
    <property type="component" value="Unassembled WGS sequence"/>
</dbReference>
<evidence type="ECO:0000256" key="4">
    <source>
        <dbReference type="ARBA" id="ARBA00022801"/>
    </source>
</evidence>
<keyword evidence="4" id="KW-0378">Hydrolase</keyword>
<dbReference type="PRINTS" id="PR00127">
    <property type="entry name" value="CLPPROTEASEP"/>
</dbReference>
<dbReference type="GO" id="GO:0006515">
    <property type="term" value="P:protein quality control for misfolded or incompletely synthesized proteins"/>
    <property type="evidence" value="ECO:0007669"/>
    <property type="project" value="TreeGrafter"/>
</dbReference>
<sequence>MKQIPRLKLSINRNRKGNAVIDIDGEIGGAKYDGEEYSFNTTPAVKKKLREISDVDAGKIIVNINSPGGFVNDGLAIHDALAQHPARIVTKVYGMTASAATIIAQAGDEREMSRNALYLIHRAWGMALGNQNDMRDMIETLDKIDNRIAGIYARRAGRESDYFLDLMNENDGGGRFLDSIEAKEFGLIDSEFEPMKAAASINSNILNAMGITLPEDSSLNVTPVTEDQKRARAIRKMKL</sequence>
<evidence type="ECO:0000313" key="7">
    <source>
        <dbReference type="EMBL" id="SHE59114.1"/>
    </source>
</evidence>
<keyword evidence="5" id="KW-0720">Serine protease</keyword>
<dbReference type="OrthoDB" id="1000967at2"/>
<gene>
    <name evidence="7" type="ORF">SAMN05443144_102104</name>
</gene>
<protein>
    <recommendedName>
        <fullName evidence="6">ATP-dependent Clp protease proteolytic subunit</fullName>
    </recommendedName>
</protein>
<dbReference type="GO" id="GO:0009368">
    <property type="term" value="C:endopeptidase Clp complex"/>
    <property type="evidence" value="ECO:0007669"/>
    <property type="project" value="TreeGrafter"/>
</dbReference>
<dbReference type="CDD" id="cd07016">
    <property type="entry name" value="S14_ClpP_1"/>
    <property type="match status" value="1"/>
</dbReference>
<dbReference type="NCBIfam" id="NF045542">
    <property type="entry name" value="Clp_rel_HeadMat"/>
    <property type="match status" value="1"/>
</dbReference>
<evidence type="ECO:0000256" key="2">
    <source>
        <dbReference type="ARBA" id="ARBA00022490"/>
    </source>
</evidence>
<organism evidence="7 8">
    <name type="scientific">Fodinibius roseus</name>
    <dbReference type="NCBI Taxonomy" id="1194090"/>
    <lineage>
        <taxon>Bacteria</taxon>
        <taxon>Pseudomonadati</taxon>
        <taxon>Balneolota</taxon>
        <taxon>Balneolia</taxon>
        <taxon>Balneolales</taxon>
        <taxon>Balneolaceae</taxon>
        <taxon>Fodinibius</taxon>
    </lineage>
</organism>
<keyword evidence="3 7" id="KW-0645">Protease</keyword>
<dbReference type="SUPFAM" id="SSF52096">
    <property type="entry name" value="ClpP/crotonase"/>
    <property type="match status" value="1"/>
</dbReference>
<dbReference type="PANTHER" id="PTHR10381">
    <property type="entry name" value="ATP-DEPENDENT CLP PROTEASE PROTEOLYTIC SUBUNIT"/>
    <property type="match status" value="1"/>
</dbReference>
<keyword evidence="8" id="KW-1185">Reference proteome</keyword>
<dbReference type="GO" id="GO:0004252">
    <property type="term" value="F:serine-type endopeptidase activity"/>
    <property type="evidence" value="ECO:0007669"/>
    <property type="project" value="InterPro"/>
</dbReference>
<dbReference type="GO" id="GO:0051117">
    <property type="term" value="F:ATPase binding"/>
    <property type="evidence" value="ECO:0007669"/>
    <property type="project" value="TreeGrafter"/>
</dbReference>
<dbReference type="GO" id="GO:0004176">
    <property type="term" value="F:ATP-dependent peptidase activity"/>
    <property type="evidence" value="ECO:0007669"/>
    <property type="project" value="InterPro"/>
</dbReference>
<dbReference type="AlphaFoldDB" id="A0A1M4UQY9"/>
<proteinExistence type="inferred from homology"/>
<dbReference type="InterPro" id="IPR001907">
    <property type="entry name" value="ClpP"/>
</dbReference>
<accession>A0A1M4UQY9</accession>
<dbReference type="EMBL" id="FQUS01000002">
    <property type="protein sequence ID" value="SHE59114.1"/>
    <property type="molecule type" value="Genomic_DNA"/>
</dbReference>
<evidence type="ECO:0000313" key="8">
    <source>
        <dbReference type="Proteomes" id="UP000184041"/>
    </source>
</evidence>
<dbReference type="STRING" id="1194090.SAMN05443144_102104"/>
<evidence type="ECO:0000256" key="5">
    <source>
        <dbReference type="ARBA" id="ARBA00022825"/>
    </source>
</evidence>
<dbReference type="InterPro" id="IPR029045">
    <property type="entry name" value="ClpP/crotonase-like_dom_sf"/>
</dbReference>
<comment type="similarity">
    <text evidence="1 6">Belongs to the peptidase S14 family.</text>
</comment>